<evidence type="ECO:0000256" key="4">
    <source>
        <dbReference type="SAM" id="MobiDB-lite"/>
    </source>
</evidence>
<feature type="compositionally biased region" description="Polar residues" evidence="4">
    <location>
        <begin position="7"/>
        <end position="20"/>
    </location>
</feature>
<reference evidence="6" key="2">
    <citation type="submission" date="2025-08" db="UniProtKB">
        <authorList>
            <consortium name="Ensembl"/>
        </authorList>
    </citation>
    <scope>IDENTIFICATION</scope>
    <source>
        <strain evidence="6">Glennie</strain>
    </source>
</reference>
<dbReference type="Ensembl" id="ENSOANT00000051008.1">
    <property type="protein sequence ID" value="ENSOANP00000054341.1"/>
    <property type="gene ID" value="ENSOANG00000007929.3"/>
</dbReference>
<evidence type="ECO:0000256" key="2">
    <source>
        <dbReference type="ARBA" id="ARBA00022448"/>
    </source>
</evidence>
<dbReference type="PRINTS" id="PR00178">
    <property type="entry name" value="FATTYACIDBP"/>
</dbReference>
<protein>
    <submittedName>
        <fullName evidence="6">Peripheral myelin protein 2</fullName>
    </submittedName>
</protein>
<dbReference type="GO" id="GO:0005829">
    <property type="term" value="C:cytosol"/>
    <property type="evidence" value="ECO:0000318"/>
    <property type="project" value="GO_Central"/>
</dbReference>
<dbReference type="InterPro" id="IPR012674">
    <property type="entry name" value="Calycin"/>
</dbReference>
<proteinExistence type="inferred from homology"/>
<evidence type="ECO:0000313" key="6">
    <source>
        <dbReference type="Ensembl" id="ENSOANP00000054341.1"/>
    </source>
</evidence>
<comment type="similarity">
    <text evidence="1 3">Belongs to the calycin superfamily. Fatty-acid binding protein (FABP) family.</text>
</comment>
<dbReference type="FunCoup" id="A0A6I8PH98">
    <property type="interactions" value="135"/>
</dbReference>
<accession>A0A6I8PH98</accession>
<feature type="domain" description="Cytosolic fatty-acid binding proteins" evidence="5">
    <location>
        <begin position="51"/>
        <end position="68"/>
    </location>
</feature>
<dbReference type="PROSITE" id="PS00214">
    <property type="entry name" value="FABP"/>
    <property type="match status" value="1"/>
</dbReference>
<dbReference type="GO" id="GO:0005504">
    <property type="term" value="F:fatty acid binding"/>
    <property type="evidence" value="ECO:0000318"/>
    <property type="project" value="GO_Central"/>
</dbReference>
<dbReference type="GO" id="GO:0005634">
    <property type="term" value="C:nucleus"/>
    <property type="evidence" value="ECO:0000318"/>
    <property type="project" value="GO_Central"/>
</dbReference>
<name>A0A6I8PH98_ORNAN</name>
<dbReference type="GO" id="GO:0061024">
    <property type="term" value="P:membrane organization"/>
    <property type="evidence" value="ECO:0007669"/>
    <property type="project" value="Ensembl"/>
</dbReference>
<dbReference type="InterPro" id="IPR000463">
    <property type="entry name" value="Fatty_acid-bd"/>
</dbReference>
<evidence type="ECO:0000313" key="7">
    <source>
        <dbReference type="Proteomes" id="UP000002279"/>
    </source>
</evidence>
<keyword evidence="2 3" id="KW-0813">Transport</keyword>
<dbReference type="PANTHER" id="PTHR11955">
    <property type="entry name" value="FATTY ACID BINDING PROTEIN"/>
    <property type="match status" value="1"/>
</dbReference>
<dbReference type="AlphaFoldDB" id="A0A6I8PH98"/>
<sequence length="176" mass="19344">MTPASLKRSSQGQPAHSPSAHSHFCPLPLPLSLLWPSSPARPSTMCSRFVGTWRLSSSENFEDYMKALGVGLATRKLGNLAKPSVTISMKGDTVTLRTDSTLKSTEISFKLGQEFDETTADNRKTRSVVTLDKGALNHVQKWDGKQTTIKRKLVDGKMVVECTMKGVVCTRVYEKA</sequence>
<keyword evidence="7" id="KW-1185">Reference proteome</keyword>
<dbReference type="SUPFAM" id="SSF50814">
    <property type="entry name" value="Lipocalins"/>
    <property type="match status" value="1"/>
</dbReference>
<gene>
    <name evidence="6" type="primary">PMP2</name>
</gene>
<dbReference type="InParanoid" id="A0A6I8PH98"/>
<reference evidence="6 7" key="1">
    <citation type="journal article" date="2008" name="Nature">
        <title>Genome analysis of the platypus reveals unique signatures of evolution.</title>
        <authorList>
            <person name="Warren W.C."/>
            <person name="Hillier L.W."/>
            <person name="Marshall Graves J.A."/>
            <person name="Birney E."/>
            <person name="Ponting C.P."/>
            <person name="Grutzner F."/>
            <person name="Belov K."/>
            <person name="Miller W."/>
            <person name="Clarke L."/>
            <person name="Chinwalla A.T."/>
            <person name="Yang S.P."/>
            <person name="Heger A."/>
            <person name="Locke D.P."/>
            <person name="Miethke P."/>
            <person name="Waters P.D."/>
            <person name="Veyrunes F."/>
            <person name="Fulton L."/>
            <person name="Fulton B."/>
            <person name="Graves T."/>
            <person name="Wallis J."/>
            <person name="Puente X.S."/>
            <person name="Lopez-Otin C."/>
            <person name="Ordonez G.R."/>
            <person name="Eichler E.E."/>
            <person name="Chen L."/>
            <person name="Cheng Z."/>
            <person name="Deakin J.E."/>
            <person name="Alsop A."/>
            <person name="Thompson K."/>
            <person name="Kirby P."/>
            <person name="Papenfuss A.T."/>
            <person name="Wakefield M.J."/>
            <person name="Olender T."/>
            <person name="Lancet D."/>
            <person name="Huttley G.A."/>
            <person name="Smit A.F."/>
            <person name="Pask A."/>
            <person name="Temple-Smith P."/>
            <person name="Batzer M.A."/>
            <person name="Walker J.A."/>
            <person name="Konkel M.K."/>
            <person name="Harris R.S."/>
            <person name="Whittington C.M."/>
            <person name="Wong E.S."/>
            <person name="Gemmell N.J."/>
            <person name="Buschiazzo E."/>
            <person name="Vargas Jentzsch I.M."/>
            <person name="Merkel A."/>
            <person name="Schmitz J."/>
            <person name="Zemann A."/>
            <person name="Churakov G."/>
            <person name="Kriegs J.O."/>
            <person name="Brosius J."/>
            <person name="Murchison E.P."/>
            <person name="Sachidanandam R."/>
            <person name="Smith C."/>
            <person name="Hannon G.J."/>
            <person name="Tsend-Ayush E."/>
            <person name="McMillan D."/>
            <person name="Attenborough R."/>
            <person name="Rens W."/>
            <person name="Ferguson-Smith M."/>
            <person name="Lefevre C.M."/>
            <person name="Sharp J.A."/>
            <person name="Nicholas K.R."/>
            <person name="Ray D.A."/>
            <person name="Kube M."/>
            <person name="Reinhardt R."/>
            <person name="Pringle T.H."/>
            <person name="Taylor J."/>
            <person name="Jones R.C."/>
            <person name="Nixon B."/>
            <person name="Dacheux J.L."/>
            <person name="Niwa H."/>
            <person name="Sekita Y."/>
            <person name="Huang X."/>
            <person name="Stark A."/>
            <person name="Kheradpour P."/>
            <person name="Kellis M."/>
            <person name="Flicek P."/>
            <person name="Chen Y."/>
            <person name="Webber C."/>
            <person name="Hardison R."/>
            <person name="Nelson J."/>
            <person name="Hallsworth-Pepin K."/>
            <person name="Delehaunty K."/>
            <person name="Markovic C."/>
            <person name="Minx P."/>
            <person name="Feng Y."/>
            <person name="Kremitzki C."/>
            <person name="Mitreva M."/>
            <person name="Glasscock J."/>
            <person name="Wylie T."/>
            <person name="Wohldmann P."/>
            <person name="Thiru P."/>
            <person name="Nhan M.N."/>
            <person name="Pohl C.S."/>
            <person name="Smith S.M."/>
            <person name="Hou S."/>
            <person name="Nefedov M."/>
            <person name="de Jong P.J."/>
            <person name="Renfree M.B."/>
            <person name="Mardis E.R."/>
            <person name="Wilson R.K."/>
        </authorList>
    </citation>
    <scope>NUCLEOTIDE SEQUENCE [LARGE SCALE GENOMIC DNA]</scope>
    <source>
        <strain evidence="6 7">Glennie</strain>
    </source>
</reference>
<dbReference type="GO" id="GO:0015908">
    <property type="term" value="P:fatty acid transport"/>
    <property type="evidence" value="ECO:0000318"/>
    <property type="project" value="GO_Central"/>
</dbReference>
<dbReference type="Bgee" id="ENSOANG00000007929">
    <property type="expression patterns" value="Expressed in brain and 4 other cell types or tissues"/>
</dbReference>
<dbReference type="OMA" id="PAPHKAC"/>
<dbReference type="InterPro" id="IPR031259">
    <property type="entry name" value="ILBP"/>
</dbReference>
<feature type="region of interest" description="Disordered" evidence="4">
    <location>
        <begin position="1"/>
        <end position="21"/>
    </location>
</feature>
<evidence type="ECO:0000256" key="1">
    <source>
        <dbReference type="ARBA" id="ARBA00008390"/>
    </source>
</evidence>
<dbReference type="Proteomes" id="UP000002279">
    <property type="component" value="Chromosome 7"/>
</dbReference>
<dbReference type="Pfam" id="PF00061">
    <property type="entry name" value="Lipocalin"/>
    <property type="match status" value="1"/>
</dbReference>
<dbReference type="InterPro" id="IPR000566">
    <property type="entry name" value="Lipocln_cytosolic_FA-bd_dom"/>
</dbReference>
<reference evidence="6" key="3">
    <citation type="submission" date="2025-09" db="UniProtKB">
        <authorList>
            <consortium name="Ensembl"/>
        </authorList>
    </citation>
    <scope>IDENTIFICATION</scope>
    <source>
        <strain evidence="6">Glennie</strain>
    </source>
</reference>
<evidence type="ECO:0000256" key="3">
    <source>
        <dbReference type="RuleBase" id="RU003696"/>
    </source>
</evidence>
<dbReference type="GO" id="GO:0015485">
    <property type="term" value="F:cholesterol binding"/>
    <property type="evidence" value="ECO:0007669"/>
    <property type="project" value="Ensembl"/>
</dbReference>
<organism evidence="6 7">
    <name type="scientific">Ornithorhynchus anatinus</name>
    <name type="common">Duckbill platypus</name>
    <dbReference type="NCBI Taxonomy" id="9258"/>
    <lineage>
        <taxon>Eukaryota</taxon>
        <taxon>Metazoa</taxon>
        <taxon>Chordata</taxon>
        <taxon>Craniata</taxon>
        <taxon>Vertebrata</taxon>
        <taxon>Euteleostomi</taxon>
        <taxon>Mammalia</taxon>
        <taxon>Monotremata</taxon>
        <taxon>Ornithorhynchidae</taxon>
        <taxon>Ornithorhynchus</taxon>
    </lineage>
</organism>
<dbReference type="Gene3D" id="2.40.128.20">
    <property type="match status" value="1"/>
</dbReference>
<dbReference type="FunFam" id="2.40.128.20:FF:000001">
    <property type="entry name" value="Fatty acid-binding protein, adipocyte"/>
    <property type="match status" value="1"/>
</dbReference>
<evidence type="ECO:0000259" key="5">
    <source>
        <dbReference type="PROSITE" id="PS00214"/>
    </source>
</evidence>
<dbReference type="GeneTree" id="ENSGT00940000160445"/>